<reference evidence="6" key="1">
    <citation type="journal article" date="2019" name="Int. J. Syst. Evol. Microbiol.">
        <title>The Global Catalogue of Microorganisms (GCM) 10K type strain sequencing project: providing services to taxonomists for standard genome sequencing and annotation.</title>
        <authorList>
            <consortium name="The Broad Institute Genomics Platform"/>
            <consortium name="The Broad Institute Genome Sequencing Center for Infectious Disease"/>
            <person name="Wu L."/>
            <person name="Ma J."/>
        </authorList>
    </citation>
    <scope>NUCLEOTIDE SEQUENCE [LARGE SCALE GENOMIC DNA]</scope>
    <source>
        <strain evidence="6">JCM 31920</strain>
    </source>
</reference>
<dbReference type="RefSeq" id="WP_345031156.1">
    <property type="nucleotide sequence ID" value="NZ_BAABEY010000030.1"/>
</dbReference>
<dbReference type="PANTHER" id="PTHR43630:SF1">
    <property type="entry name" value="POLY-BETA-1,6-N-ACETYL-D-GLUCOSAMINE SYNTHASE"/>
    <property type="match status" value="1"/>
</dbReference>
<keyword evidence="6" id="KW-1185">Reference proteome</keyword>
<accession>A0ABP8M5A5</accession>
<evidence type="ECO:0000256" key="1">
    <source>
        <dbReference type="ARBA" id="ARBA00006739"/>
    </source>
</evidence>
<organism evidence="5 6">
    <name type="scientific">Ravibacter arvi</name>
    <dbReference type="NCBI Taxonomy" id="2051041"/>
    <lineage>
        <taxon>Bacteria</taxon>
        <taxon>Pseudomonadati</taxon>
        <taxon>Bacteroidota</taxon>
        <taxon>Cytophagia</taxon>
        <taxon>Cytophagales</taxon>
        <taxon>Spirosomataceae</taxon>
        <taxon>Ravibacter</taxon>
    </lineage>
</organism>
<evidence type="ECO:0000256" key="2">
    <source>
        <dbReference type="ARBA" id="ARBA00022676"/>
    </source>
</evidence>
<evidence type="ECO:0000313" key="6">
    <source>
        <dbReference type="Proteomes" id="UP001501508"/>
    </source>
</evidence>
<name>A0ABP8M5A5_9BACT</name>
<keyword evidence="3" id="KW-0808">Transferase</keyword>
<dbReference type="EMBL" id="BAABEY010000030">
    <property type="protein sequence ID" value="GAA4443699.1"/>
    <property type="molecule type" value="Genomic_DNA"/>
</dbReference>
<protein>
    <recommendedName>
        <fullName evidence="7">Cellulose synthase/poly-beta-1,6-N-acetylglucosamine synthase-like glycosyltransferase</fullName>
    </recommendedName>
</protein>
<keyword evidence="4" id="KW-1133">Transmembrane helix</keyword>
<keyword evidence="4" id="KW-0472">Membrane</keyword>
<keyword evidence="4" id="KW-0812">Transmembrane</keyword>
<dbReference type="InterPro" id="IPR029044">
    <property type="entry name" value="Nucleotide-diphossugar_trans"/>
</dbReference>
<sequence>MNILLALYVIFQVLVGFNLVFPLGLLGLSAVLKTVGKKEKGHAPESRQAEPDYAIVITAYGQADTVPAALESVKRLQYEHYLVYVVADHCDVPELREKDDRVIILRPEKVLANNVKSHFYAIERFRRRHDRLVIVDSDNLVHPGLLRALNQWFERGYRAVQGVREAKNLDTVFACLDAARDIYYHFYDGKALFGAGSSATLSGSGMAFDVALYRECLGGKEVPGAGFDKVLQAEIVSRDLRIAYAPEAIVYDEKTAAGAQLVKQRARWINTWFRYFKLGFGIAGQGVRNASSNQLLFGLVLLRPPLFIFLLLSLGFTILNLVFFPAAGYAWLAGLFCFVMGFAIAMARSSADPRIIRSLYAIPSFVYYQVRALLKTGRAGKLSVATREGAADLNHNSENP</sequence>
<evidence type="ECO:0000256" key="3">
    <source>
        <dbReference type="ARBA" id="ARBA00022679"/>
    </source>
</evidence>
<comment type="similarity">
    <text evidence="1">Belongs to the glycosyltransferase 2 family.</text>
</comment>
<proteinExistence type="inferred from homology"/>
<keyword evidence="2" id="KW-0328">Glycosyltransferase</keyword>
<gene>
    <name evidence="5" type="ORF">GCM10023091_32700</name>
</gene>
<dbReference type="Pfam" id="PF13641">
    <property type="entry name" value="Glyco_tranf_2_3"/>
    <property type="match status" value="1"/>
</dbReference>
<dbReference type="Gene3D" id="3.90.550.10">
    <property type="entry name" value="Spore Coat Polysaccharide Biosynthesis Protein SpsA, Chain A"/>
    <property type="match status" value="1"/>
</dbReference>
<dbReference type="PANTHER" id="PTHR43630">
    <property type="entry name" value="POLY-BETA-1,6-N-ACETYL-D-GLUCOSAMINE SYNTHASE"/>
    <property type="match status" value="1"/>
</dbReference>
<dbReference type="Proteomes" id="UP001501508">
    <property type="component" value="Unassembled WGS sequence"/>
</dbReference>
<dbReference type="SUPFAM" id="SSF53448">
    <property type="entry name" value="Nucleotide-diphospho-sugar transferases"/>
    <property type="match status" value="1"/>
</dbReference>
<evidence type="ECO:0008006" key="7">
    <source>
        <dbReference type="Google" id="ProtNLM"/>
    </source>
</evidence>
<evidence type="ECO:0000313" key="5">
    <source>
        <dbReference type="EMBL" id="GAA4443699.1"/>
    </source>
</evidence>
<comment type="caution">
    <text evidence="5">The sequence shown here is derived from an EMBL/GenBank/DDBJ whole genome shotgun (WGS) entry which is preliminary data.</text>
</comment>
<feature type="transmembrane region" description="Helical" evidence="4">
    <location>
        <begin position="6"/>
        <end position="32"/>
    </location>
</feature>
<evidence type="ECO:0000256" key="4">
    <source>
        <dbReference type="SAM" id="Phobius"/>
    </source>
</evidence>
<feature type="transmembrane region" description="Helical" evidence="4">
    <location>
        <begin position="295"/>
        <end position="323"/>
    </location>
</feature>
<feature type="transmembrane region" description="Helical" evidence="4">
    <location>
        <begin position="329"/>
        <end position="347"/>
    </location>
</feature>